<sequence length="188" mass="21094">MFGRLGWKKALNGRTQRAGPLAFAMNNRLVLTGELERRSRSAISQLVRALKGLVDRGNLWDHLQSLVAEISDPAVDQLRTVMFTSPKRREKLASHPLSKRQLVETLRNSKLEVRSAVSYLSYSSVGVPRPTKNEAAASRLLLTSAFNNTQTAHYGPGYDDDDKALSKPLWQQRDEIARDRLRCLVLGP</sequence>
<comment type="caution">
    <text evidence="1">The sequence shown here is derived from an EMBL/GenBank/DDBJ whole genome shotgun (WGS) entry which is preliminary data.</text>
</comment>
<proteinExistence type="predicted"/>
<protein>
    <submittedName>
        <fullName evidence="1">Uncharacterized protein</fullName>
    </submittedName>
</protein>
<accession>A0A1J9RCT3</accession>
<dbReference type="Proteomes" id="UP000242791">
    <property type="component" value="Unassembled WGS sequence"/>
</dbReference>
<evidence type="ECO:0000313" key="1">
    <source>
        <dbReference type="EMBL" id="OJD25796.1"/>
    </source>
</evidence>
<name>A0A1J9RCT3_9EURO</name>
<keyword evidence="2" id="KW-1185">Reference proteome</keyword>
<dbReference type="EMBL" id="LGTZ01000318">
    <property type="protein sequence ID" value="OJD25796.1"/>
    <property type="molecule type" value="Genomic_DNA"/>
</dbReference>
<organism evidence="1 2">
    <name type="scientific">Blastomyces percursus</name>
    <dbReference type="NCBI Taxonomy" id="1658174"/>
    <lineage>
        <taxon>Eukaryota</taxon>
        <taxon>Fungi</taxon>
        <taxon>Dikarya</taxon>
        <taxon>Ascomycota</taxon>
        <taxon>Pezizomycotina</taxon>
        <taxon>Eurotiomycetes</taxon>
        <taxon>Eurotiomycetidae</taxon>
        <taxon>Onygenales</taxon>
        <taxon>Ajellomycetaceae</taxon>
        <taxon>Blastomyces</taxon>
    </lineage>
</organism>
<dbReference type="VEuPathDB" id="FungiDB:ACJ73_02830"/>
<evidence type="ECO:0000313" key="2">
    <source>
        <dbReference type="Proteomes" id="UP000242791"/>
    </source>
</evidence>
<reference evidence="1 2" key="1">
    <citation type="submission" date="2015-08" db="EMBL/GenBank/DDBJ databases">
        <title>Emmonsia species relationships and genome sequence.</title>
        <authorList>
            <person name="Cuomo C.A."/>
            <person name="Schwartz I.S."/>
            <person name="Kenyon C."/>
            <person name="De Hoog G.S."/>
            <person name="Govender N.P."/>
            <person name="Botha A."/>
            <person name="Moreno L."/>
            <person name="De Vries M."/>
            <person name="Munoz J.F."/>
            <person name="Stielow J.B."/>
        </authorList>
    </citation>
    <scope>NUCLEOTIDE SEQUENCE [LARGE SCALE GENOMIC DNA]</scope>
    <source>
        <strain evidence="1 2">EI222</strain>
    </source>
</reference>
<dbReference type="AlphaFoldDB" id="A0A1J9RCT3"/>
<gene>
    <name evidence="1" type="ORF">ACJ73_02830</name>
</gene>